<feature type="signal peptide" evidence="1">
    <location>
        <begin position="1"/>
        <end position="28"/>
    </location>
</feature>
<reference evidence="2 3" key="1">
    <citation type="journal article" date="2017" name="Biochemistry">
        <title>Identification of the Biosynthetic Pathway for the Antibiotic Bicyclomycin.</title>
        <authorList>
            <person name="Patteson J."/>
            <person name="Cai W."/>
            <person name="Johnson R.A."/>
            <person name="Santa Maria K."/>
            <person name="Li B."/>
        </authorList>
    </citation>
    <scope>NUCLEOTIDE SEQUENCE [LARGE SCALE GENOMIC DNA]</scope>
    <source>
        <strain evidence="2 3">ATCC 21532</strain>
    </source>
</reference>
<protein>
    <submittedName>
        <fullName evidence="2">DUF2771 domain-containing protein</fullName>
    </submittedName>
</protein>
<organism evidence="2 3">
    <name type="scientific">Streptomyces cinnamoneus</name>
    <name type="common">Streptoverticillium cinnamoneum</name>
    <dbReference type="NCBI Taxonomy" id="53446"/>
    <lineage>
        <taxon>Bacteria</taxon>
        <taxon>Bacillati</taxon>
        <taxon>Actinomycetota</taxon>
        <taxon>Actinomycetes</taxon>
        <taxon>Kitasatosporales</taxon>
        <taxon>Streptomycetaceae</taxon>
        <taxon>Streptomyces</taxon>
        <taxon>Streptomyces cinnamoneus group</taxon>
    </lineage>
</organism>
<proteinExistence type="predicted"/>
<gene>
    <name evidence="2" type="ORF">BLA24_27735</name>
</gene>
<sequence length="160" mass="16782">MTAAIFRGRRLRAAATVGAVAFGLVALSACDKPTPLATVTVGSKTVTTEAACYNDGESIETPKVASCLKEGEDKTVKAAMEDKIRFGVDPKIADKGWTIFINDQAVEPEPNNKTFRSIPASAFFSTGQGPAVAKTKVSIVEAASGKALGVWNFTLERDAG</sequence>
<keyword evidence="1" id="KW-0732">Signal</keyword>
<dbReference type="RefSeq" id="WP_099201802.1">
    <property type="nucleotide sequence ID" value="NZ_JBIRXA010000006.1"/>
</dbReference>
<evidence type="ECO:0000313" key="3">
    <source>
        <dbReference type="Proteomes" id="UP000222531"/>
    </source>
</evidence>
<evidence type="ECO:0000256" key="1">
    <source>
        <dbReference type="SAM" id="SignalP"/>
    </source>
</evidence>
<dbReference type="PROSITE" id="PS51257">
    <property type="entry name" value="PROKAR_LIPOPROTEIN"/>
    <property type="match status" value="1"/>
</dbReference>
<dbReference type="EMBL" id="NHZO01000156">
    <property type="protein sequence ID" value="PHQ48857.1"/>
    <property type="molecule type" value="Genomic_DNA"/>
</dbReference>
<dbReference type="AlphaFoldDB" id="A0A2G1XC80"/>
<evidence type="ECO:0000313" key="2">
    <source>
        <dbReference type="EMBL" id="PHQ48857.1"/>
    </source>
</evidence>
<feature type="chain" id="PRO_5044380843" evidence="1">
    <location>
        <begin position="29"/>
        <end position="160"/>
    </location>
</feature>
<keyword evidence="3" id="KW-1185">Reference proteome</keyword>
<dbReference type="OrthoDB" id="5185019at2"/>
<accession>A0A2G1XC80</accession>
<dbReference type="Proteomes" id="UP000222531">
    <property type="component" value="Unassembled WGS sequence"/>
</dbReference>
<name>A0A2G1XC80_STRCJ</name>
<comment type="caution">
    <text evidence="2">The sequence shown here is derived from an EMBL/GenBank/DDBJ whole genome shotgun (WGS) entry which is preliminary data.</text>
</comment>